<dbReference type="SUPFAM" id="SSF51338">
    <property type="entry name" value="Composite domain of metallo-dependent hydrolases"/>
    <property type="match status" value="1"/>
</dbReference>
<dbReference type="Gene3D" id="2.30.40.10">
    <property type="entry name" value="Urease, subunit C, domain 1"/>
    <property type="match status" value="1"/>
</dbReference>
<dbReference type="EC" id="3.5.3.13" evidence="3"/>
<dbReference type="InterPro" id="IPR011059">
    <property type="entry name" value="Metal-dep_hydrolase_composite"/>
</dbReference>
<protein>
    <submittedName>
        <fullName evidence="3">Formimidoylglutamate deiminase</fullName>
        <ecNumber evidence="3">3.5.3.13</ecNumber>
    </submittedName>
</protein>
<comment type="caution">
    <text evidence="3">The sequence shown here is derived from an EMBL/GenBank/DDBJ whole genome shotgun (WGS) entry which is preliminary data.</text>
</comment>
<keyword evidence="1 3" id="KW-0378">Hydrolase</keyword>
<evidence type="ECO:0000313" key="4">
    <source>
        <dbReference type="Proteomes" id="UP001521931"/>
    </source>
</evidence>
<name>A0ABS9Q085_9MICO</name>
<accession>A0ABS9Q085</accession>
<dbReference type="SUPFAM" id="SSF51556">
    <property type="entry name" value="Metallo-dependent hydrolases"/>
    <property type="match status" value="1"/>
</dbReference>
<dbReference type="Proteomes" id="UP001521931">
    <property type="component" value="Unassembled WGS sequence"/>
</dbReference>
<evidence type="ECO:0000256" key="1">
    <source>
        <dbReference type="ARBA" id="ARBA00022801"/>
    </source>
</evidence>
<keyword evidence="4" id="KW-1185">Reference proteome</keyword>
<dbReference type="InterPro" id="IPR032466">
    <property type="entry name" value="Metal_Hydrolase"/>
</dbReference>
<evidence type="ECO:0000259" key="2">
    <source>
        <dbReference type="Pfam" id="PF01979"/>
    </source>
</evidence>
<dbReference type="InterPro" id="IPR050287">
    <property type="entry name" value="MTA/SAH_deaminase"/>
</dbReference>
<dbReference type="PANTHER" id="PTHR43794:SF11">
    <property type="entry name" value="AMIDOHYDROLASE-RELATED DOMAIN-CONTAINING PROTEIN"/>
    <property type="match status" value="1"/>
</dbReference>
<dbReference type="Pfam" id="PF01979">
    <property type="entry name" value="Amidohydro_1"/>
    <property type="match status" value="1"/>
</dbReference>
<dbReference type="EMBL" id="JAKRCV010000004">
    <property type="protein sequence ID" value="MCG7320772.1"/>
    <property type="molecule type" value="Genomic_DNA"/>
</dbReference>
<dbReference type="InterPro" id="IPR010252">
    <property type="entry name" value="HutF"/>
</dbReference>
<dbReference type="NCBIfam" id="NF006681">
    <property type="entry name" value="PRK09229.1-2"/>
    <property type="match status" value="1"/>
</dbReference>
<dbReference type="Gene3D" id="3.20.20.140">
    <property type="entry name" value="Metal-dependent hydrolases"/>
    <property type="match status" value="1"/>
</dbReference>
<dbReference type="InterPro" id="IPR006680">
    <property type="entry name" value="Amidohydro-rel"/>
</dbReference>
<sequence>MTTFWSEHALLPSGITNGVRTTVSEDRITAIDVRTHPRPHDIKLHGVTFPGLANVHSHAFHRGLRGRTHGNGGDFWSWRERMYSLMSHLQPDTYLDLARATFAEMVLAGFTCVGEFHYVHHQEDGTPYPDPNAMGHAVQQAAAEAGIRLTLLDTCYLTGGLDGSGYLPLDPYQRRFGDGTAEGWAARVGQLREGPMSRVGAAIHSVRAVPREQLGVVAEAARAGLGVHRSPVPLHVHLSEQLAENAATLACYGRTPTQLLHEQGVLGPMTTAVHATHLTEEDVRLLGDSGTGTCFCPLTERDLADGIGPARDLHRAGARLSIGTDQHVSIDPWGELRSLEMHERLVTNERGRFDPAELVDFGTRQGYASLGWEDGGRLEVGALADLCNVRLDSVRTVGAKPAQVVFAATAGDVDTVVVGGQPVVEGGRHRIGSVALMLRTALDALLEEP</sequence>
<feature type="domain" description="Amidohydrolase-related" evidence="2">
    <location>
        <begin position="49"/>
        <end position="423"/>
    </location>
</feature>
<dbReference type="NCBIfam" id="TIGR02022">
    <property type="entry name" value="hutF"/>
    <property type="match status" value="1"/>
</dbReference>
<gene>
    <name evidence="3" type="ORF">MHL29_02530</name>
</gene>
<organism evidence="3 4">
    <name type="scientific">Arsenicicoccus bolidensis</name>
    <dbReference type="NCBI Taxonomy" id="229480"/>
    <lineage>
        <taxon>Bacteria</taxon>
        <taxon>Bacillati</taxon>
        <taxon>Actinomycetota</taxon>
        <taxon>Actinomycetes</taxon>
        <taxon>Micrococcales</taxon>
        <taxon>Intrasporangiaceae</taxon>
        <taxon>Arsenicicoccus</taxon>
    </lineage>
</organism>
<evidence type="ECO:0000313" key="3">
    <source>
        <dbReference type="EMBL" id="MCG7320772.1"/>
    </source>
</evidence>
<dbReference type="RefSeq" id="WP_239261980.1">
    <property type="nucleotide sequence ID" value="NZ_DAMDMH010000011.1"/>
</dbReference>
<dbReference type="GO" id="GO:0050416">
    <property type="term" value="F:formimidoylglutamate deiminase activity"/>
    <property type="evidence" value="ECO:0007669"/>
    <property type="project" value="UniProtKB-EC"/>
</dbReference>
<reference evidence="3 4" key="1">
    <citation type="submission" date="2022-02" db="EMBL/GenBank/DDBJ databases">
        <title>Uncovering new skin microbiome diversity through culturing and metagenomics.</title>
        <authorList>
            <person name="Conlan S."/>
            <person name="Deming C."/>
            <person name="Nisc Comparative Sequencing Program N."/>
            <person name="Segre J.A."/>
        </authorList>
    </citation>
    <scope>NUCLEOTIDE SEQUENCE [LARGE SCALE GENOMIC DNA]</scope>
    <source>
        <strain evidence="3 4">ACRQZ</strain>
    </source>
</reference>
<dbReference type="PANTHER" id="PTHR43794">
    <property type="entry name" value="AMINOHYDROLASE SSNA-RELATED"/>
    <property type="match status" value="1"/>
</dbReference>
<proteinExistence type="predicted"/>